<proteinExistence type="predicted"/>
<evidence type="ECO:0000313" key="2">
    <source>
        <dbReference type="Proteomes" id="UP000799118"/>
    </source>
</evidence>
<protein>
    <recommendedName>
        <fullName evidence="3">F-box domain-containing protein</fullName>
    </recommendedName>
</protein>
<dbReference type="EMBL" id="ML769413">
    <property type="protein sequence ID" value="KAE9404848.1"/>
    <property type="molecule type" value="Genomic_DNA"/>
</dbReference>
<organism evidence="1 2">
    <name type="scientific">Gymnopus androsaceus JB14</name>
    <dbReference type="NCBI Taxonomy" id="1447944"/>
    <lineage>
        <taxon>Eukaryota</taxon>
        <taxon>Fungi</taxon>
        <taxon>Dikarya</taxon>
        <taxon>Basidiomycota</taxon>
        <taxon>Agaricomycotina</taxon>
        <taxon>Agaricomycetes</taxon>
        <taxon>Agaricomycetidae</taxon>
        <taxon>Agaricales</taxon>
        <taxon>Marasmiineae</taxon>
        <taxon>Omphalotaceae</taxon>
        <taxon>Gymnopus</taxon>
    </lineage>
</organism>
<keyword evidence="2" id="KW-1185">Reference proteome</keyword>
<dbReference type="Gene3D" id="3.80.10.10">
    <property type="entry name" value="Ribonuclease Inhibitor"/>
    <property type="match status" value="1"/>
</dbReference>
<dbReference type="OrthoDB" id="2745898at2759"/>
<sequence>MSFPPELHLLIIDSLWDSASDLKNCTLVSRFWHQRAIVQLFSYVAVSELPLLTTRNFVAKDLITRQTRVNLENWEFLKDSKHLTDVIRSLSFVFEPTENPTDEFQLESIPHPLPRLSTLEIYNYNPKSTFQLGLFLRSLFPAHNPSQTCTLTLVGILLRDPDGLDSISDTDITFAQNNSRIRVCSLLYGVNLPEIDSALFMDETAVFDLDGLECLKVQTFSSDCTPILQRFGTTIRHLELLLFPYGTQVTPFIYPTQEDLSVVSLVPNLTSLTLDCQYNPESLRTLSHQIVQITTTKPCTKLEKVTVVLNPGDGGEIIGSSLDKDLAQLVHALPSIRSIDISLSTRKVGVVPQDHSLQLFQSLVAALPETDKTKVLHVGWLG</sequence>
<dbReference type="InterPro" id="IPR032675">
    <property type="entry name" value="LRR_dom_sf"/>
</dbReference>
<gene>
    <name evidence="1" type="ORF">BT96DRAFT_1016001</name>
</gene>
<evidence type="ECO:0000313" key="1">
    <source>
        <dbReference type="EMBL" id="KAE9404848.1"/>
    </source>
</evidence>
<evidence type="ECO:0008006" key="3">
    <source>
        <dbReference type="Google" id="ProtNLM"/>
    </source>
</evidence>
<accession>A0A6A4I605</accession>
<dbReference type="AlphaFoldDB" id="A0A6A4I605"/>
<name>A0A6A4I605_9AGAR</name>
<dbReference type="Proteomes" id="UP000799118">
    <property type="component" value="Unassembled WGS sequence"/>
</dbReference>
<reference evidence="1" key="1">
    <citation type="journal article" date="2019" name="Environ. Microbiol.">
        <title>Fungal ecological strategies reflected in gene transcription - a case study of two litter decomposers.</title>
        <authorList>
            <person name="Barbi F."/>
            <person name="Kohler A."/>
            <person name="Barry K."/>
            <person name="Baskaran P."/>
            <person name="Daum C."/>
            <person name="Fauchery L."/>
            <person name="Ihrmark K."/>
            <person name="Kuo A."/>
            <person name="LaButti K."/>
            <person name="Lipzen A."/>
            <person name="Morin E."/>
            <person name="Grigoriev I.V."/>
            <person name="Henrissat B."/>
            <person name="Lindahl B."/>
            <person name="Martin F."/>
        </authorList>
    </citation>
    <scope>NUCLEOTIDE SEQUENCE</scope>
    <source>
        <strain evidence="1">JB14</strain>
    </source>
</reference>